<accession>A0AAE9X0Y2</accession>
<reference evidence="1" key="2">
    <citation type="journal article" date="2024" name="Viruses">
        <title>New Genera and Species of Caulobacter and Brevundimonas Bacteriophages Provide Insights into Phage Genome Evolution.</title>
        <authorList>
            <person name="Ely B."/>
            <person name="Hils M."/>
            <person name="Clarke A."/>
            <person name="Albert M."/>
            <person name="Holness N."/>
            <person name="Lenski J."/>
            <person name="Mohammadi T."/>
        </authorList>
    </citation>
    <scope>NUCLEOTIDE SEQUENCE</scope>
</reference>
<evidence type="ECO:0000313" key="2">
    <source>
        <dbReference type="Proteomes" id="UP001214072"/>
    </source>
</evidence>
<reference evidence="1" key="1">
    <citation type="submission" date="2022-12" db="EMBL/GenBank/DDBJ databases">
        <authorList>
            <person name="Hils M."/>
            <person name="Clarke A."/>
            <person name="Albert M."/>
            <person name="Lenski J."/>
        </authorList>
    </citation>
    <scope>NUCLEOTIDE SEQUENCE</scope>
</reference>
<evidence type="ECO:0000313" key="1">
    <source>
        <dbReference type="EMBL" id="WCD56032.1"/>
    </source>
</evidence>
<protein>
    <submittedName>
        <fullName evidence="1">Uncharacterized protein</fullName>
    </submittedName>
</protein>
<keyword evidence="2" id="KW-1185">Reference proteome</keyword>
<organism evidence="1 2">
    <name type="scientific">Caulobacter phage BL198</name>
    <dbReference type="NCBI Taxonomy" id="3020395"/>
    <lineage>
        <taxon>Viruses</taxon>
        <taxon>Duplodnaviria</taxon>
        <taxon>Heunggongvirae</taxon>
        <taxon>Uroviricota</taxon>
        <taxon>Caudoviricetes</taxon>
        <taxon>Autographivirales</taxon>
        <taxon>Autonotataviridae</taxon>
        <taxon>Percyvirus</taxon>
        <taxon>Percyvirus BL198</taxon>
    </lineage>
</organism>
<dbReference type="Proteomes" id="UP001214072">
    <property type="component" value="Segment"/>
</dbReference>
<dbReference type="EMBL" id="OQ135102">
    <property type="protein sequence ID" value="WCD56032.1"/>
    <property type="molecule type" value="Genomic_DNA"/>
</dbReference>
<name>A0AAE9X0Y2_9CAUD</name>
<gene>
    <name evidence="1" type="primary">BL198_gp003</name>
</gene>
<proteinExistence type="predicted"/>
<sequence>MFTHVFIAKVLDHADFSSTQAMKAFVGEDRFVVRRAAEAWADQEAVYLKVKQEKAGCSVINIAPVVYHVESEVVS</sequence>